<gene>
    <name evidence="1" type="ORF">B0A55_08634</name>
</gene>
<evidence type="ECO:0000313" key="2">
    <source>
        <dbReference type="Proteomes" id="UP000309340"/>
    </source>
</evidence>
<feature type="non-terminal residue" evidence="1">
    <location>
        <position position="54"/>
    </location>
</feature>
<dbReference type="Proteomes" id="UP000309340">
    <property type="component" value="Unassembled WGS sequence"/>
</dbReference>
<evidence type="ECO:0000313" key="1">
    <source>
        <dbReference type="EMBL" id="TKA64951.1"/>
    </source>
</evidence>
<sequence>MPPSPGIPGQSAALADAPDVLAVSMLTLVVFAPASPQATTHSSKFSCFTNVENP</sequence>
<dbReference type="EMBL" id="NAJQ01000780">
    <property type="protein sequence ID" value="TKA64951.1"/>
    <property type="molecule type" value="Genomic_DNA"/>
</dbReference>
<accession>A0A4U0WPI0</accession>
<protein>
    <submittedName>
        <fullName evidence="1">Uncharacterized protein</fullName>
    </submittedName>
</protein>
<proteinExistence type="predicted"/>
<name>A0A4U0WPI0_9PEZI</name>
<keyword evidence="2" id="KW-1185">Reference proteome</keyword>
<reference evidence="1 2" key="1">
    <citation type="submission" date="2017-03" db="EMBL/GenBank/DDBJ databases">
        <title>Genomes of endolithic fungi from Antarctica.</title>
        <authorList>
            <person name="Coleine C."/>
            <person name="Masonjones S."/>
            <person name="Stajich J.E."/>
        </authorList>
    </citation>
    <scope>NUCLEOTIDE SEQUENCE [LARGE SCALE GENOMIC DNA]</scope>
    <source>
        <strain evidence="1 2">CCFEE 5184</strain>
    </source>
</reference>
<dbReference type="AlphaFoldDB" id="A0A4U0WPI0"/>
<comment type="caution">
    <text evidence="1">The sequence shown here is derived from an EMBL/GenBank/DDBJ whole genome shotgun (WGS) entry which is preliminary data.</text>
</comment>
<organism evidence="1 2">
    <name type="scientific">Friedmanniomyces simplex</name>
    <dbReference type="NCBI Taxonomy" id="329884"/>
    <lineage>
        <taxon>Eukaryota</taxon>
        <taxon>Fungi</taxon>
        <taxon>Dikarya</taxon>
        <taxon>Ascomycota</taxon>
        <taxon>Pezizomycotina</taxon>
        <taxon>Dothideomycetes</taxon>
        <taxon>Dothideomycetidae</taxon>
        <taxon>Mycosphaerellales</taxon>
        <taxon>Teratosphaeriaceae</taxon>
        <taxon>Friedmanniomyces</taxon>
    </lineage>
</organism>